<protein>
    <submittedName>
        <fullName evidence="8">Heterogeneous nuclear ribonucleoprotein U-like protein 2</fullName>
    </submittedName>
</protein>
<keyword evidence="2" id="KW-0488">Methylation</keyword>
<feature type="compositionally biased region" description="Basic and acidic residues" evidence="5">
    <location>
        <begin position="778"/>
        <end position="790"/>
    </location>
</feature>
<dbReference type="SUPFAM" id="SSF49899">
    <property type="entry name" value="Concanavalin A-like lectins/glucanases"/>
    <property type="match status" value="1"/>
</dbReference>
<dbReference type="SMART" id="SM00513">
    <property type="entry name" value="SAP"/>
    <property type="match status" value="1"/>
</dbReference>
<dbReference type="EMBL" id="JAGFMF010011432">
    <property type="protein sequence ID" value="KAG8522749.1"/>
    <property type="molecule type" value="Genomic_DNA"/>
</dbReference>
<dbReference type="FunFam" id="3.40.50.300:FF:000355">
    <property type="entry name" value="Heterogeneous nuclear ribonucleoprotein U-like 1, isoform CRA_a"/>
    <property type="match status" value="1"/>
</dbReference>
<dbReference type="SUPFAM" id="SSF52540">
    <property type="entry name" value="P-loop containing nucleoside triphosphate hydrolases"/>
    <property type="match status" value="1"/>
</dbReference>
<keyword evidence="8" id="KW-0687">Ribonucleoprotein</keyword>
<keyword evidence="9" id="KW-1185">Reference proteome</keyword>
<evidence type="ECO:0000256" key="1">
    <source>
        <dbReference type="ARBA" id="ARBA00004123"/>
    </source>
</evidence>
<dbReference type="Proteomes" id="UP000700334">
    <property type="component" value="Unassembled WGS sequence"/>
</dbReference>
<dbReference type="GO" id="GO:1990904">
    <property type="term" value="C:ribonucleoprotein complex"/>
    <property type="evidence" value="ECO:0007669"/>
    <property type="project" value="UniProtKB-KW"/>
</dbReference>
<dbReference type="CDD" id="cd12884">
    <property type="entry name" value="SPRY_hnRNP"/>
    <property type="match status" value="1"/>
</dbReference>
<evidence type="ECO:0000256" key="2">
    <source>
        <dbReference type="ARBA" id="ARBA00022481"/>
    </source>
</evidence>
<feature type="compositionally biased region" description="Basic and acidic residues" evidence="5">
    <location>
        <begin position="290"/>
        <end position="328"/>
    </location>
</feature>
<dbReference type="PANTHER" id="PTHR12381">
    <property type="entry name" value="HETEROGENEOUS NUCLEAR RIBONUCLEOPROTEIN U FAMILY MEMBER"/>
    <property type="match status" value="1"/>
</dbReference>
<evidence type="ECO:0000256" key="4">
    <source>
        <dbReference type="ARBA" id="ARBA00023242"/>
    </source>
</evidence>
<feature type="non-terminal residue" evidence="8">
    <location>
        <position position="1"/>
    </location>
</feature>
<sequence length="898" mass="101688">GSQGAGREATPRRVVLGFVRRKGEGRRKEPRTLRCGGCARPACVRTCVRSLARAPCWRVRRRRAAAAPARSGSVDGSQGRRRREAEEAAAAMEVKRLKVTELRSELQRRGLDSRGLKMELAQRLQEALDAEMLEDEAGGGGAGPGGACKAEPRPVAASGGGPGGDEDEDEEEEEEDEEALLEDEDEEPPPAQASGQAAQPPPEPPEAAAMEAEADPDASEKPAEEATAGSGGVNGGEEQGPGKGEEDEPEERSGDETPGSEAPGDKAAEEQGEELAAEPGSSLPGDDQDSEKSKPAGSDGERRGVKRQRDEKDEHGRAYYEFREEAYHSRSKSPPPPEEEAKDEEEDQTLVNLDTYTSDLHFQVSKDRYGGQPLFSEKFPTLWSGARSTYGVTKGKVCFEAKVTQNLPMKEGCTEVSLLRVGWSVDFSHPQLGKKNFNLITSVYHNITVWEFWMYVTNLLTILGEDEFSYGFDGRGLKAENGQFEEFGQTFGENDVIGCYANFETEEVELSFSKNGEDLGVAFRINKESLADRALLPHVLCKNCVVELNFGQKEEPFFPAPEEFVFIHAVPVEERVRTAVPPKTIEECEVCHIVCQNLLPVLWVVILMVGLPGSGKTQWALKYAKENPEKRYNVLGAETVLNQMRMKGLEEPEMDPKSRDLLVQQASQCLSKLVQIASRTKRNFILDQCNVYNSGQRRKLLLFKTFSRKVVVVVPNEEDWKKRLELRKEVEGDDVPESIMLEMKANFSLPEKCDYMDEVTYGELEKEEAQPIVTKYKEEARKLLPPSEKRTNRRNNRNKRNRQNRSRGQGYVGGQRRGYDNRAYGQQYWGQSGNRGGYRNFYDRYRGDYDRFYGRDYEYNRYRDYYRQYNRDWQNYYYHHPQDRDRYYRNYYGYQGYR</sequence>
<evidence type="ECO:0000313" key="8">
    <source>
        <dbReference type="EMBL" id="KAG8522749.1"/>
    </source>
</evidence>
<comment type="subcellular location">
    <subcellularLocation>
        <location evidence="1">Nucleus</location>
    </subcellularLocation>
</comment>
<feature type="region of interest" description="Disordered" evidence="5">
    <location>
        <begin position="64"/>
        <end position="87"/>
    </location>
</feature>
<dbReference type="PANTHER" id="PTHR12381:SF66">
    <property type="entry name" value="HETEROGENEOUS NUCLEAR RIBONUCLEOPROTEIN U-LIKE PROTEIN 2"/>
    <property type="match status" value="1"/>
</dbReference>
<evidence type="ECO:0000256" key="3">
    <source>
        <dbReference type="ARBA" id="ARBA00022553"/>
    </source>
</evidence>
<dbReference type="InterPro" id="IPR036361">
    <property type="entry name" value="SAP_dom_sf"/>
</dbReference>
<feature type="region of interest" description="Disordered" evidence="5">
    <location>
        <begin position="778"/>
        <end position="817"/>
    </location>
</feature>
<dbReference type="InterPro" id="IPR003877">
    <property type="entry name" value="SPRY_dom"/>
</dbReference>
<feature type="domain" description="B30.2/SPRY" evidence="6">
    <location>
        <begin position="331"/>
        <end position="555"/>
    </location>
</feature>
<dbReference type="FunFam" id="1.10.720.30:FF:000017">
    <property type="entry name" value="heterogeneous nuclear ribonucleoprotein U-like protein 2"/>
    <property type="match status" value="1"/>
</dbReference>
<feature type="compositionally biased region" description="Basic residues" evidence="5">
    <location>
        <begin position="791"/>
        <end position="805"/>
    </location>
</feature>
<dbReference type="InterPro" id="IPR001870">
    <property type="entry name" value="B30.2/SPRY"/>
</dbReference>
<dbReference type="InterPro" id="IPR043136">
    <property type="entry name" value="B30.2/SPRY_sf"/>
</dbReference>
<dbReference type="OrthoDB" id="445357at2759"/>
<proteinExistence type="predicted"/>
<dbReference type="InterPro" id="IPR027417">
    <property type="entry name" value="P-loop_NTPase"/>
</dbReference>
<evidence type="ECO:0000256" key="5">
    <source>
        <dbReference type="SAM" id="MobiDB-lite"/>
    </source>
</evidence>
<name>A0A8J6AJE1_GALPY</name>
<dbReference type="GO" id="GO:0005634">
    <property type="term" value="C:nucleus"/>
    <property type="evidence" value="ECO:0007669"/>
    <property type="project" value="UniProtKB-SubCell"/>
</dbReference>
<keyword evidence="3" id="KW-0597">Phosphoprotein</keyword>
<dbReference type="Gene3D" id="3.40.50.300">
    <property type="entry name" value="P-loop containing nucleotide triphosphate hydrolases"/>
    <property type="match status" value="1"/>
</dbReference>
<dbReference type="Gene3D" id="1.10.720.30">
    <property type="entry name" value="SAP domain"/>
    <property type="match status" value="1"/>
</dbReference>
<dbReference type="AlphaFoldDB" id="A0A8J6AJE1"/>
<dbReference type="Pfam" id="PF13671">
    <property type="entry name" value="AAA_33"/>
    <property type="match status" value="1"/>
</dbReference>
<evidence type="ECO:0000313" key="9">
    <source>
        <dbReference type="Proteomes" id="UP000700334"/>
    </source>
</evidence>
<feature type="domain" description="SAP" evidence="7">
    <location>
        <begin position="94"/>
        <end position="128"/>
    </location>
</feature>
<dbReference type="InterPro" id="IPR013320">
    <property type="entry name" value="ConA-like_dom_sf"/>
</dbReference>
<dbReference type="SUPFAM" id="SSF68906">
    <property type="entry name" value="SAP domain"/>
    <property type="match status" value="1"/>
</dbReference>
<dbReference type="InterPro" id="IPR003034">
    <property type="entry name" value="SAP_dom"/>
</dbReference>
<feature type="compositionally biased region" description="Acidic residues" evidence="5">
    <location>
        <begin position="337"/>
        <end position="346"/>
    </location>
</feature>
<dbReference type="PROSITE" id="PS50188">
    <property type="entry name" value="B302_SPRY"/>
    <property type="match status" value="1"/>
</dbReference>
<evidence type="ECO:0000259" key="7">
    <source>
        <dbReference type="PROSITE" id="PS50800"/>
    </source>
</evidence>
<evidence type="ECO:0000259" key="6">
    <source>
        <dbReference type="PROSITE" id="PS50188"/>
    </source>
</evidence>
<dbReference type="Pfam" id="PF02037">
    <property type="entry name" value="SAP"/>
    <property type="match status" value="1"/>
</dbReference>
<dbReference type="InterPro" id="IPR035778">
    <property type="entry name" value="SPRY_hnRNP_U"/>
</dbReference>
<accession>A0A8J6AJE1</accession>
<organism evidence="8 9">
    <name type="scientific">Galemys pyrenaicus</name>
    <name type="common">Iberian desman</name>
    <name type="synonym">Pyrenean desman</name>
    <dbReference type="NCBI Taxonomy" id="202257"/>
    <lineage>
        <taxon>Eukaryota</taxon>
        <taxon>Metazoa</taxon>
        <taxon>Chordata</taxon>
        <taxon>Craniata</taxon>
        <taxon>Vertebrata</taxon>
        <taxon>Euteleostomi</taxon>
        <taxon>Mammalia</taxon>
        <taxon>Eutheria</taxon>
        <taxon>Laurasiatheria</taxon>
        <taxon>Eulipotyphla</taxon>
        <taxon>Talpidae</taxon>
        <taxon>Galemys</taxon>
    </lineage>
</organism>
<dbReference type="GO" id="GO:0003723">
    <property type="term" value="F:RNA binding"/>
    <property type="evidence" value="ECO:0007669"/>
    <property type="project" value="TreeGrafter"/>
</dbReference>
<dbReference type="PROSITE" id="PS50800">
    <property type="entry name" value="SAP"/>
    <property type="match status" value="1"/>
</dbReference>
<dbReference type="Gene3D" id="2.60.120.920">
    <property type="match status" value="1"/>
</dbReference>
<dbReference type="Pfam" id="PF00622">
    <property type="entry name" value="SPRY"/>
    <property type="match status" value="1"/>
</dbReference>
<keyword evidence="4" id="KW-0539">Nucleus</keyword>
<dbReference type="GO" id="GO:0000380">
    <property type="term" value="P:alternative mRNA splicing, via spliceosome"/>
    <property type="evidence" value="ECO:0007669"/>
    <property type="project" value="TreeGrafter"/>
</dbReference>
<dbReference type="SMART" id="SM00449">
    <property type="entry name" value="SPRY"/>
    <property type="match status" value="1"/>
</dbReference>
<reference evidence="8" key="1">
    <citation type="journal article" date="2021" name="Evol. Appl.">
        <title>The genome of the Pyrenean desman and the effects of bottlenecks and inbreeding on the genomic landscape of an endangered species.</title>
        <authorList>
            <person name="Escoda L."/>
            <person name="Castresana J."/>
        </authorList>
    </citation>
    <scope>NUCLEOTIDE SEQUENCE</scope>
    <source>
        <strain evidence="8">IBE-C5619</strain>
    </source>
</reference>
<feature type="region of interest" description="Disordered" evidence="5">
    <location>
        <begin position="131"/>
        <end position="346"/>
    </location>
</feature>
<comment type="caution">
    <text evidence="8">The sequence shown here is derived from an EMBL/GenBank/DDBJ whole genome shotgun (WGS) entry which is preliminary data.</text>
</comment>
<feature type="compositionally biased region" description="Gly residues" evidence="5">
    <location>
        <begin position="229"/>
        <end position="242"/>
    </location>
</feature>
<feature type="compositionally biased region" description="Acidic residues" evidence="5">
    <location>
        <begin position="164"/>
        <end position="188"/>
    </location>
</feature>
<gene>
    <name evidence="8" type="ORF">J0S82_014746</name>
</gene>